<dbReference type="Proteomes" id="UP001149140">
    <property type="component" value="Unassembled WGS sequence"/>
</dbReference>
<evidence type="ECO:0008006" key="4">
    <source>
        <dbReference type="Google" id="ProtNLM"/>
    </source>
</evidence>
<dbReference type="EMBL" id="JAPDOD010000005">
    <property type="protein sequence ID" value="MDA0160443.1"/>
    <property type="molecule type" value="Genomic_DNA"/>
</dbReference>
<evidence type="ECO:0000256" key="1">
    <source>
        <dbReference type="SAM" id="SignalP"/>
    </source>
</evidence>
<proteinExistence type="predicted"/>
<keyword evidence="3" id="KW-1185">Reference proteome</keyword>
<keyword evidence="1" id="KW-0732">Signal</keyword>
<dbReference type="AlphaFoldDB" id="A0A9X3MSJ9"/>
<gene>
    <name evidence="2" type="ORF">OM076_09210</name>
</gene>
<organism evidence="2 3">
    <name type="scientific">Solirubrobacter ginsenosidimutans</name>
    <dbReference type="NCBI Taxonomy" id="490573"/>
    <lineage>
        <taxon>Bacteria</taxon>
        <taxon>Bacillati</taxon>
        <taxon>Actinomycetota</taxon>
        <taxon>Thermoleophilia</taxon>
        <taxon>Solirubrobacterales</taxon>
        <taxon>Solirubrobacteraceae</taxon>
        <taxon>Solirubrobacter</taxon>
    </lineage>
</organism>
<evidence type="ECO:0000313" key="2">
    <source>
        <dbReference type="EMBL" id="MDA0160443.1"/>
    </source>
</evidence>
<reference evidence="2" key="1">
    <citation type="submission" date="2022-10" db="EMBL/GenBank/DDBJ databases">
        <title>The WGS of Solirubrobacter ginsenosidimutans DSM 21036.</title>
        <authorList>
            <person name="Jiang Z."/>
        </authorList>
    </citation>
    <scope>NUCLEOTIDE SEQUENCE</scope>
    <source>
        <strain evidence="2">DSM 21036</strain>
    </source>
</reference>
<accession>A0A9X3MSJ9</accession>
<name>A0A9X3MSJ9_9ACTN</name>
<comment type="caution">
    <text evidence="2">The sequence shown here is derived from an EMBL/GenBank/DDBJ whole genome shotgun (WGS) entry which is preliminary data.</text>
</comment>
<feature type="signal peptide" evidence="1">
    <location>
        <begin position="1"/>
        <end position="23"/>
    </location>
</feature>
<protein>
    <recommendedName>
        <fullName evidence="4">LPS export ABC transporter periplasmic protein LptC</fullName>
    </recommendedName>
</protein>
<feature type="chain" id="PRO_5040891467" description="LPS export ABC transporter periplasmic protein LptC" evidence="1">
    <location>
        <begin position="24"/>
        <end position="146"/>
    </location>
</feature>
<evidence type="ECO:0000313" key="3">
    <source>
        <dbReference type="Proteomes" id="UP001149140"/>
    </source>
</evidence>
<sequence>MSRSSRSLLLALTLGSLSMPLAACTQVEEFESTYSSTTVEPIKGRDDDVQRVTFTAEAARRADLKTATVRPDGRRTSIPYDALIYDEEGATFTYVSPEPLVFVREPIDVLRIGGSRVVLRDGPPAGTTVVTTGAPEVYSAEFGVEE</sequence>